<keyword evidence="2" id="KW-0732">Signal</keyword>
<keyword evidence="4" id="KW-0418">Kinase</keyword>
<keyword evidence="4" id="KW-0808">Transferase</keyword>
<dbReference type="InterPro" id="IPR036890">
    <property type="entry name" value="HATPase_C_sf"/>
</dbReference>
<feature type="domain" description="Signal transduction histidine kinase internal region" evidence="3">
    <location>
        <begin position="806"/>
        <end position="882"/>
    </location>
</feature>
<accession>A0A1I0D776</accession>
<dbReference type="Gene3D" id="3.30.565.10">
    <property type="entry name" value="Histidine kinase-like ATPase, C-terminal domain"/>
    <property type="match status" value="1"/>
</dbReference>
<protein>
    <submittedName>
        <fullName evidence="4">Histidine kinase</fullName>
    </submittedName>
</protein>
<proteinExistence type="predicted"/>
<feature type="transmembrane region" description="Helical" evidence="1">
    <location>
        <begin position="764"/>
        <end position="785"/>
    </location>
</feature>
<feature type="chain" id="PRO_5010234929" evidence="2">
    <location>
        <begin position="21"/>
        <end position="1002"/>
    </location>
</feature>
<organism evidence="4 5">
    <name type="scientific">Draconibacterium orientale</name>
    <dbReference type="NCBI Taxonomy" id="1168034"/>
    <lineage>
        <taxon>Bacteria</taxon>
        <taxon>Pseudomonadati</taxon>
        <taxon>Bacteroidota</taxon>
        <taxon>Bacteroidia</taxon>
        <taxon>Marinilabiliales</taxon>
        <taxon>Prolixibacteraceae</taxon>
        <taxon>Draconibacterium</taxon>
    </lineage>
</organism>
<evidence type="ECO:0000256" key="2">
    <source>
        <dbReference type="SAM" id="SignalP"/>
    </source>
</evidence>
<dbReference type="InterPro" id="IPR050640">
    <property type="entry name" value="Bact_2-comp_sensor_kinase"/>
</dbReference>
<evidence type="ECO:0000313" key="5">
    <source>
        <dbReference type="Proteomes" id="UP000181981"/>
    </source>
</evidence>
<feature type="signal peptide" evidence="2">
    <location>
        <begin position="1"/>
        <end position="20"/>
    </location>
</feature>
<dbReference type="RefSeq" id="WP_175463506.1">
    <property type="nucleotide sequence ID" value="NZ_FOHT01000009.1"/>
</dbReference>
<dbReference type="SUPFAM" id="SSF55874">
    <property type="entry name" value="ATPase domain of HSP90 chaperone/DNA topoisomerase II/histidine kinase"/>
    <property type="match status" value="1"/>
</dbReference>
<dbReference type="AlphaFoldDB" id="A0A1I0D776"/>
<name>A0A1I0D776_9BACT</name>
<dbReference type="GO" id="GO:0000155">
    <property type="term" value="F:phosphorelay sensor kinase activity"/>
    <property type="evidence" value="ECO:0007669"/>
    <property type="project" value="InterPro"/>
</dbReference>
<dbReference type="GO" id="GO:0016020">
    <property type="term" value="C:membrane"/>
    <property type="evidence" value="ECO:0007669"/>
    <property type="project" value="InterPro"/>
</dbReference>
<keyword evidence="1" id="KW-1133">Transmembrane helix</keyword>
<evidence type="ECO:0000259" key="3">
    <source>
        <dbReference type="Pfam" id="PF06580"/>
    </source>
</evidence>
<sequence>MKTIPFISLFLLLICFSSFAQNEVILLRPETGKEYIYQFNKSIYHQSEDGEKLNEFLWTKILEIEYRTTEPDNKKLLFVTVSKNTLQKPGEIPFAYRDYEYPEFQNEYYGGARTDAYENLVCNILFKYEFNEETSELKLYNRDEVLLAAKKRLDKKAFDQVSKNRQIEAFNTKAIPQITKSVQLLFQVKSEMLDPQKYDVDIATKDHVLSVTNQRWDEKPGLYTLNYSINDQEKFLREYQSISLDSTKHSRFINGNYYSLFYNEESIKLLNLKEKTGTRLIVSGTVSGVINKKVTLAILRNPYGTELYQETVFLDESNTFHIETELENPGLVFLLFGQSNSSAELPTISLYAEPGSNIHLIANGEFPWDVEFSGDFAAAQELLYNFNKEYEWLEQRMNFNSIYWWWSSNMKFVNLRDAIDNFDVKSMAYKEAIPAYVFDFVRNELKANLMCGVLEFLSTWEYKQRVNWGQVYFPDEDIVDLDYLNKVLNEIEIHEIYNANGVFSRQFANSYLSYYLQTVKKVRSVNYFGFEIVSTPSNELRFYGDLPNKIEIAKALLAGPALYGQIAEMLLQEKTTIYNQESEAQIYRKNEVEKYLDLMLRLCNDPGFSQSLEGIISTQSEWDKKDYVPNTKFFNEKGEAKYLKDFLGNKPALFYVTKNWSKERYYFDELAKENPEINFVLVTEGSNIQEWMDYTKRANPVAYQLFLINHKVQLGSIFKSGKGHFIAYDKDGVRIGFDRNMVSGMNLCKQNLQPKKKELNKSQLQIIIVVLLSILTILIIGLLLWKWRVRRQFRKEEQKRRLRELELTAIRSQMNPHFLFNSLNSVQNLVQQNKGREAHLYLSDFAGLIRKVLNNSEKEEVSLAEELELIRQYLNLEKLRFDFEFEVLVDETIDAHNTQVPSLLLQPFVENAIVHGLQNKRGEKHLKIDVMKKDAFVLITITDNGIGRKAAKEIQQQKNGKGTKLMKERLNILQQKQGEKYKLTTTDLEEGTLVEIVLPEEK</sequence>
<evidence type="ECO:0000256" key="1">
    <source>
        <dbReference type="SAM" id="Phobius"/>
    </source>
</evidence>
<dbReference type="EMBL" id="FOHT01000009">
    <property type="protein sequence ID" value="SET28118.1"/>
    <property type="molecule type" value="Genomic_DNA"/>
</dbReference>
<evidence type="ECO:0000313" key="4">
    <source>
        <dbReference type="EMBL" id="SET28118.1"/>
    </source>
</evidence>
<dbReference type="Proteomes" id="UP000181981">
    <property type="component" value="Unassembled WGS sequence"/>
</dbReference>
<dbReference type="Pfam" id="PF06580">
    <property type="entry name" value="His_kinase"/>
    <property type="match status" value="1"/>
</dbReference>
<dbReference type="InterPro" id="IPR010559">
    <property type="entry name" value="Sig_transdc_His_kin_internal"/>
</dbReference>
<keyword evidence="1" id="KW-0812">Transmembrane</keyword>
<gene>
    <name evidence="4" type="ORF">SAMN05444285_10970</name>
</gene>
<keyword evidence="1" id="KW-0472">Membrane</keyword>
<dbReference type="PANTHER" id="PTHR34220">
    <property type="entry name" value="SENSOR HISTIDINE KINASE YPDA"/>
    <property type="match status" value="1"/>
</dbReference>
<dbReference type="PANTHER" id="PTHR34220:SF7">
    <property type="entry name" value="SENSOR HISTIDINE KINASE YPDA"/>
    <property type="match status" value="1"/>
</dbReference>
<reference evidence="4 5" key="1">
    <citation type="submission" date="2016-10" db="EMBL/GenBank/DDBJ databases">
        <authorList>
            <person name="de Groot N.N."/>
        </authorList>
    </citation>
    <scope>NUCLEOTIDE SEQUENCE [LARGE SCALE GENOMIC DNA]</scope>
    <source>
        <strain evidence="4 5">DSM 25947</strain>
    </source>
</reference>